<keyword evidence="10" id="KW-1185">Reference proteome</keyword>
<dbReference type="Pfam" id="PF00528">
    <property type="entry name" value="BPD_transp_1"/>
    <property type="match status" value="1"/>
</dbReference>
<reference evidence="9 10" key="1">
    <citation type="submission" date="2018-09" db="EMBL/GenBank/DDBJ databases">
        <title>Isolation, diversity and antifungal activity of actinobacteria from wheat.</title>
        <authorList>
            <person name="Han C."/>
        </authorList>
    </citation>
    <scope>NUCLEOTIDE SEQUENCE [LARGE SCALE GENOMIC DNA]</scope>
    <source>
        <strain evidence="9 10">NEAU-YY265</strain>
    </source>
</reference>
<dbReference type="PANTHER" id="PTHR43227:SF11">
    <property type="entry name" value="BLL4140 PROTEIN"/>
    <property type="match status" value="1"/>
</dbReference>
<dbReference type="GO" id="GO:0055085">
    <property type="term" value="P:transmembrane transport"/>
    <property type="evidence" value="ECO:0007669"/>
    <property type="project" value="InterPro"/>
</dbReference>
<feature type="transmembrane region" description="Helical" evidence="7">
    <location>
        <begin position="249"/>
        <end position="272"/>
    </location>
</feature>
<comment type="similarity">
    <text evidence="7">Belongs to the binding-protein-dependent transport system permease family.</text>
</comment>
<evidence type="ECO:0000256" key="2">
    <source>
        <dbReference type="ARBA" id="ARBA00022448"/>
    </source>
</evidence>
<dbReference type="SUPFAM" id="SSF161098">
    <property type="entry name" value="MetI-like"/>
    <property type="match status" value="1"/>
</dbReference>
<comment type="subcellular location">
    <subcellularLocation>
        <location evidence="1 7">Cell membrane</location>
        <topology evidence="1 7">Multi-pass membrane protein</topology>
    </subcellularLocation>
</comment>
<evidence type="ECO:0000256" key="7">
    <source>
        <dbReference type="RuleBase" id="RU363032"/>
    </source>
</evidence>
<evidence type="ECO:0000256" key="4">
    <source>
        <dbReference type="ARBA" id="ARBA00022692"/>
    </source>
</evidence>
<dbReference type="OrthoDB" id="9805974at2"/>
<evidence type="ECO:0000256" key="3">
    <source>
        <dbReference type="ARBA" id="ARBA00022475"/>
    </source>
</evidence>
<keyword evidence="5 7" id="KW-1133">Transmembrane helix</keyword>
<keyword evidence="2 7" id="KW-0813">Transport</keyword>
<dbReference type="EMBL" id="QUAL01000441">
    <property type="protein sequence ID" value="RIQ10868.1"/>
    <property type="molecule type" value="Genomic_DNA"/>
</dbReference>
<keyword evidence="4 7" id="KW-0812">Transmembrane</keyword>
<name>A0A418KG65_9ACTN</name>
<comment type="caution">
    <text evidence="9">The sequence shown here is derived from an EMBL/GenBank/DDBJ whole genome shotgun (WGS) entry which is preliminary data.</text>
</comment>
<dbReference type="PANTHER" id="PTHR43227">
    <property type="entry name" value="BLL4140 PROTEIN"/>
    <property type="match status" value="1"/>
</dbReference>
<dbReference type="InterPro" id="IPR035906">
    <property type="entry name" value="MetI-like_sf"/>
</dbReference>
<evidence type="ECO:0000313" key="10">
    <source>
        <dbReference type="Proteomes" id="UP000284057"/>
    </source>
</evidence>
<proteinExistence type="inferred from homology"/>
<dbReference type="InterPro" id="IPR050809">
    <property type="entry name" value="UgpAE/MalFG_permease"/>
</dbReference>
<accession>A0A418KG65</accession>
<evidence type="ECO:0000256" key="5">
    <source>
        <dbReference type="ARBA" id="ARBA00022989"/>
    </source>
</evidence>
<sequence length="279" mass="29889">MAPGLALFLTFALVPAIAVVGMSFTDISGMPNVPWHWVGLDNYRRFFSAGAVAANLDVINRTLVFALSVTVILNALALLLAVLLSGRLRGAALYRSIVFMPVVLGVTIVGLIWSLVFNPTGGPAASLWSSFGSSSSFLGDPKLAFTLIIFVQIWAAIGTTMMIYHAGLMAVPADLYEAARVDGANAWHRLRHVTIPMVAPAITANMVISIVGSLQTYQIIYVLTGDRPTTSVLALKVFSIGFGTSEQGYAAAVSMIQFVLVAVIALVLLTYLRRRETQL</sequence>
<organism evidence="9 10">
    <name type="scientific">Jiangella rhizosphaerae</name>
    <dbReference type="NCBI Taxonomy" id="2293569"/>
    <lineage>
        <taxon>Bacteria</taxon>
        <taxon>Bacillati</taxon>
        <taxon>Actinomycetota</taxon>
        <taxon>Actinomycetes</taxon>
        <taxon>Jiangellales</taxon>
        <taxon>Jiangellaceae</taxon>
        <taxon>Jiangella</taxon>
    </lineage>
</organism>
<feature type="transmembrane region" description="Helical" evidence="7">
    <location>
        <begin position="198"/>
        <end position="220"/>
    </location>
</feature>
<dbReference type="AlphaFoldDB" id="A0A418KG65"/>
<feature type="transmembrane region" description="Helical" evidence="7">
    <location>
        <begin position="97"/>
        <end position="117"/>
    </location>
</feature>
<keyword evidence="6 7" id="KW-0472">Membrane</keyword>
<feature type="transmembrane region" description="Helical" evidence="7">
    <location>
        <begin position="143"/>
        <end position="164"/>
    </location>
</feature>
<dbReference type="Gene3D" id="1.10.3720.10">
    <property type="entry name" value="MetI-like"/>
    <property type="match status" value="1"/>
</dbReference>
<evidence type="ECO:0000256" key="1">
    <source>
        <dbReference type="ARBA" id="ARBA00004651"/>
    </source>
</evidence>
<dbReference type="InterPro" id="IPR000515">
    <property type="entry name" value="MetI-like"/>
</dbReference>
<feature type="transmembrane region" description="Helical" evidence="7">
    <location>
        <begin position="63"/>
        <end position="85"/>
    </location>
</feature>
<dbReference type="GO" id="GO:0005886">
    <property type="term" value="C:plasma membrane"/>
    <property type="evidence" value="ECO:0007669"/>
    <property type="project" value="UniProtKB-SubCell"/>
</dbReference>
<evidence type="ECO:0000313" key="9">
    <source>
        <dbReference type="EMBL" id="RIQ10868.1"/>
    </source>
</evidence>
<dbReference type="PROSITE" id="PS50928">
    <property type="entry name" value="ABC_TM1"/>
    <property type="match status" value="1"/>
</dbReference>
<gene>
    <name evidence="9" type="ORF">DY240_31070</name>
</gene>
<evidence type="ECO:0000256" key="6">
    <source>
        <dbReference type="ARBA" id="ARBA00023136"/>
    </source>
</evidence>
<dbReference type="Proteomes" id="UP000284057">
    <property type="component" value="Unassembled WGS sequence"/>
</dbReference>
<protein>
    <submittedName>
        <fullName evidence="9">Sugar ABC transporter permease</fullName>
    </submittedName>
</protein>
<evidence type="ECO:0000259" key="8">
    <source>
        <dbReference type="PROSITE" id="PS50928"/>
    </source>
</evidence>
<dbReference type="CDD" id="cd06261">
    <property type="entry name" value="TM_PBP2"/>
    <property type="match status" value="1"/>
</dbReference>
<feature type="domain" description="ABC transmembrane type-1" evidence="8">
    <location>
        <begin position="59"/>
        <end position="268"/>
    </location>
</feature>
<keyword evidence="3" id="KW-1003">Cell membrane</keyword>